<dbReference type="InParanoid" id="W0RGK9"/>
<accession>W0RGK9</accession>
<dbReference type="EMBL" id="CP007128">
    <property type="protein sequence ID" value="AHG90209.1"/>
    <property type="molecule type" value="Genomic_DNA"/>
</dbReference>
<reference evidence="1 2" key="1">
    <citation type="journal article" date="2014" name="Genome Announc.">
        <title>Genome Sequence and Methylome of Soil Bacterium Gemmatirosa kalamazoonensis KBS708T, a Member of the Rarely Cultivated Gemmatimonadetes Phylum.</title>
        <authorList>
            <person name="Debruyn J.M."/>
            <person name="Radosevich M."/>
            <person name="Wommack K.E."/>
            <person name="Polson S.W."/>
            <person name="Hauser L.J."/>
            <person name="Fawaz M.N."/>
            <person name="Korlach J."/>
            <person name="Tsai Y.C."/>
        </authorList>
    </citation>
    <scope>NUCLEOTIDE SEQUENCE [LARGE SCALE GENOMIC DNA]</scope>
    <source>
        <strain evidence="1 2">KBS708</strain>
    </source>
</reference>
<dbReference type="PATRIC" id="fig|861299.3.peg.2720"/>
<dbReference type="KEGG" id="gba:J421_2672"/>
<dbReference type="Gene3D" id="3.40.50.10690">
    <property type="entry name" value="putative lor/sdh protein like domains"/>
    <property type="match status" value="1"/>
</dbReference>
<dbReference type="eggNOG" id="COG1899">
    <property type="taxonomic scope" value="Bacteria"/>
</dbReference>
<evidence type="ECO:0000313" key="1">
    <source>
        <dbReference type="EMBL" id="AHG90209.1"/>
    </source>
</evidence>
<name>W0RGK9_9BACT</name>
<dbReference type="AlphaFoldDB" id="W0RGK9"/>
<evidence type="ECO:0000313" key="2">
    <source>
        <dbReference type="Proteomes" id="UP000019151"/>
    </source>
</evidence>
<protein>
    <recommendedName>
        <fullName evidence="3">Deoxyhypusine synthase</fullName>
    </recommendedName>
</protein>
<dbReference type="OrthoDB" id="9780825at2"/>
<dbReference type="STRING" id="861299.J421_2672"/>
<dbReference type="Proteomes" id="UP000019151">
    <property type="component" value="Chromosome"/>
</dbReference>
<evidence type="ECO:0008006" key="3">
    <source>
        <dbReference type="Google" id="ProtNLM"/>
    </source>
</evidence>
<dbReference type="HOGENOM" id="CLU_879292_0_0_0"/>
<keyword evidence="2" id="KW-1185">Reference proteome</keyword>
<dbReference type="RefSeq" id="WP_025411679.1">
    <property type="nucleotide sequence ID" value="NZ_CP007128.1"/>
</dbReference>
<organism evidence="1 2">
    <name type="scientific">Gemmatirosa kalamazoonensis</name>
    <dbReference type="NCBI Taxonomy" id="861299"/>
    <lineage>
        <taxon>Bacteria</taxon>
        <taxon>Pseudomonadati</taxon>
        <taxon>Gemmatimonadota</taxon>
        <taxon>Gemmatimonadia</taxon>
        <taxon>Gemmatimonadales</taxon>
        <taxon>Gemmatimonadaceae</taxon>
        <taxon>Gemmatirosa</taxon>
    </lineage>
</organism>
<proteinExistence type="predicted"/>
<sequence>MYDEADLSRVRTVPIARRPNKVRAEEFAKPPAAGGHSFVDFLDSLPDVLVARDFARVVDAVVDAARGGKGVVVMLGGHVVKTGCAPVLVDLFRRGIVTHVAMNGSAAIHDYEIARFGGTSEDVAAGLRDGTFGMAEETGRGLNEAFAAGMREGWGMGESVARALDVEPSLAHPELSVILNAWRLGVPATVHAALGAEIIHQHPTANGAAIGDTSHRDFRRLAGSLPRLDDGGVVLNLGSAVIMPEVFLKALTIARNLHDGRPQGFVTCDLDMQRHYRPRMNVVQRPTLQSGRGYEITGHHEIMVPLLAWAVVERLG</sequence>
<gene>
    <name evidence="1" type="ORF">J421_2672</name>
</gene>